<sequence length="277" mass="30834">MVGPIGSSGSEVRKHSDMVLHAIIKEVIDSLDLSYEVRRADDDVRPGMIGDRIIHDIINSDLVIADLTGLNPNVFYELGIRHAVGRPTIHIAKIGTVLPFDNSGHDTLFVDVTDWQDIVRTRGRLSASIRAINDPNYRVSNPITQSNASYALKSSEDPRDIVLAEVNDRLSALETKQLAGPWKQRGRRTHVNSDRLIDEFIEMFMSRIKNVEAENEKVSLAFNYGELLGLDIANVRIKGDKLQFNASGRLISIALDGTEASILFDDDGTASVRMERR</sequence>
<name>A0ABQ4UF93_9HYPH</name>
<proteinExistence type="predicted"/>
<evidence type="ECO:0000313" key="2">
    <source>
        <dbReference type="Proteomes" id="UP001055039"/>
    </source>
</evidence>
<keyword evidence="2" id="KW-1185">Reference proteome</keyword>
<accession>A0ABQ4UF93</accession>
<comment type="caution">
    <text evidence="1">The sequence shown here is derived from an EMBL/GenBank/DDBJ whole genome shotgun (WGS) entry which is preliminary data.</text>
</comment>
<dbReference type="Proteomes" id="UP001055039">
    <property type="component" value="Unassembled WGS sequence"/>
</dbReference>
<reference evidence="1" key="1">
    <citation type="journal article" date="2021" name="Front. Microbiol.">
        <title>Comprehensive Comparative Genomics and Phenotyping of Methylobacterium Species.</title>
        <authorList>
            <person name="Alessa O."/>
            <person name="Ogura Y."/>
            <person name="Fujitani Y."/>
            <person name="Takami H."/>
            <person name="Hayashi T."/>
            <person name="Sahin N."/>
            <person name="Tani A."/>
        </authorList>
    </citation>
    <scope>NUCLEOTIDE SEQUENCE</scope>
    <source>
        <strain evidence="1">NBRC 15686</strain>
    </source>
</reference>
<reference evidence="1" key="2">
    <citation type="submission" date="2021-08" db="EMBL/GenBank/DDBJ databases">
        <authorList>
            <person name="Tani A."/>
            <person name="Ola A."/>
            <person name="Ogura Y."/>
            <person name="Katsura K."/>
            <person name="Hayashi T."/>
        </authorList>
    </citation>
    <scope>NUCLEOTIDE SEQUENCE</scope>
    <source>
        <strain evidence="1">NBRC 15686</strain>
    </source>
</reference>
<protein>
    <submittedName>
        <fullName evidence="1">Uncharacterized protein</fullName>
    </submittedName>
</protein>
<organism evidence="1 2">
    <name type="scientific">Methylorubrum aminovorans</name>
    <dbReference type="NCBI Taxonomy" id="269069"/>
    <lineage>
        <taxon>Bacteria</taxon>
        <taxon>Pseudomonadati</taxon>
        <taxon>Pseudomonadota</taxon>
        <taxon>Alphaproteobacteria</taxon>
        <taxon>Hyphomicrobiales</taxon>
        <taxon>Methylobacteriaceae</taxon>
        <taxon>Methylorubrum</taxon>
    </lineage>
</organism>
<dbReference type="EMBL" id="BPRC01000010">
    <property type="protein sequence ID" value="GJE65792.1"/>
    <property type="molecule type" value="Genomic_DNA"/>
</dbReference>
<evidence type="ECO:0000313" key="1">
    <source>
        <dbReference type="EMBL" id="GJE65792.1"/>
    </source>
</evidence>
<gene>
    <name evidence="1" type="ORF">LNAOJCKE_3005</name>
</gene>